<feature type="transmembrane region" description="Helical" evidence="1">
    <location>
        <begin position="73"/>
        <end position="92"/>
    </location>
</feature>
<evidence type="ECO:0000313" key="3">
    <source>
        <dbReference type="RefSeq" id="XP_048261577.1"/>
    </source>
</evidence>
<name>A0A9C6SG50_BOMTE</name>
<keyword evidence="2" id="KW-1185">Reference proteome</keyword>
<accession>A0A9C6SG50</accession>
<dbReference type="Proteomes" id="UP000835206">
    <property type="component" value="Chromosome 4"/>
</dbReference>
<protein>
    <submittedName>
        <fullName evidence="3">Uncharacterized protein LOC100645189 isoform X1</fullName>
    </submittedName>
</protein>
<keyword evidence="1" id="KW-1133">Transmembrane helix</keyword>
<organism evidence="2 3">
    <name type="scientific">Bombus terrestris</name>
    <name type="common">Buff-tailed bumblebee</name>
    <name type="synonym">Apis terrestris</name>
    <dbReference type="NCBI Taxonomy" id="30195"/>
    <lineage>
        <taxon>Eukaryota</taxon>
        <taxon>Metazoa</taxon>
        <taxon>Ecdysozoa</taxon>
        <taxon>Arthropoda</taxon>
        <taxon>Hexapoda</taxon>
        <taxon>Insecta</taxon>
        <taxon>Pterygota</taxon>
        <taxon>Neoptera</taxon>
        <taxon>Endopterygota</taxon>
        <taxon>Hymenoptera</taxon>
        <taxon>Apocrita</taxon>
        <taxon>Aculeata</taxon>
        <taxon>Apoidea</taxon>
        <taxon>Anthophila</taxon>
        <taxon>Apidae</taxon>
        <taxon>Bombus</taxon>
        <taxon>Bombus</taxon>
    </lineage>
</organism>
<evidence type="ECO:0000256" key="1">
    <source>
        <dbReference type="SAM" id="Phobius"/>
    </source>
</evidence>
<reference evidence="3" key="1">
    <citation type="submission" date="2025-08" db="UniProtKB">
        <authorList>
            <consortium name="RefSeq"/>
        </authorList>
    </citation>
    <scope>IDENTIFICATION</scope>
</reference>
<sequence>MIILTDKFYSGNILIENNIIMFSFTPFIVKLSQRLTDFLLSATSGFLTLYYHFSVDVVMRGTNDWPMRVIKRILLLVCMYCIYCTIHVHIYTDSDTNYVSILCDSKIELPWKDIALPAAGMKIRQEVSLTPLNDRNGQMDDTDVDKEPVEKESLGTMLLPWKDLIITETLPSKQDSPDSCDSTLEIPWSDLVLEKPMDIQPVQEEACVTDDVEIPWNDILIPRNIVIESQKKKHPSSKYPPRSLIGAKGIKCCCVSVGCKL</sequence>
<dbReference type="GeneID" id="100645189"/>
<keyword evidence="1" id="KW-0472">Membrane</keyword>
<dbReference type="OrthoDB" id="7597709at2759"/>
<proteinExistence type="predicted"/>
<dbReference type="AlphaFoldDB" id="A0A9C6SG50"/>
<dbReference type="RefSeq" id="XP_048261577.1">
    <property type="nucleotide sequence ID" value="XM_048405620.1"/>
</dbReference>
<keyword evidence="1" id="KW-0812">Transmembrane</keyword>
<gene>
    <name evidence="3" type="primary">LOC100645189</name>
</gene>
<evidence type="ECO:0000313" key="2">
    <source>
        <dbReference type="Proteomes" id="UP000835206"/>
    </source>
</evidence>